<dbReference type="OrthoDB" id="9806870at2"/>
<gene>
    <name evidence="1" type="ORF">C7S20_07850</name>
</gene>
<dbReference type="Pfam" id="PF09905">
    <property type="entry name" value="VF530"/>
    <property type="match status" value="1"/>
</dbReference>
<sequence>MDKKTKSGNEQPNNPLHGVKLTTIMEKLLDHYGWDGLADRININCFKNDPSIKSSLKFLRRTPWAREKVERLFLKTDF</sequence>
<evidence type="ECO:0000313" key="2">
    <source>
        <dbReference type="Proteomes" id="UP000241507"/>
    </source>
</evidence>
<proteinExistence type="predicted"/>
<keyword evidence="2" id="KW-1185">Reference proteome</keyword>
<dbReference type="Proteomes" id="UP000241507">
    <property type="component" value="Chromosome"/>
</dbReference>
<accession>A0A2R3Z4I7</accession>
<evidence type="ECO:0000313" key="1">
    <source>
        <dbReference type="EMBL" id="AVR45190.1"/>
    </source>
</evidence>
<dbReference type="EMBL" id="CP028136">
    <property type="protein sequence ID" value="AVR45190.1"/>
    <property type="molecule type" value="Genomic_DNA"/>
</dbReference>
<dbReference type="AlphaFoldDB" id="A0A2R3Z4I7"/>
<protein>
    <recommendedName>
        <fullName evidence="3">Transporter</fullName>
    </recommendedName>
</protein>
<dbReference type="GO" id="GO:0003677">
    <property type="term" value="F:DNA binding"/>
    <property type="evidence" value="ECO:0007669"/>
    <property type="project" value="InterPro"/>
</dbReference>
<evidence type="ECO:0008006" key="3">
    <source>
        <dbReference type="Google" id="ProtNLM"/>
    </source>
</evidence>
<dbReference type="InterPro" id="IPR018668">
    <property type="entry name" value="DNA-binding_VF530-like"/>
</dbReference>
<dbReference type="InterPro" id="IPR036361">
    <property type="entry name" value="SAP_dom_sf"/>
</dbReference>
<dbReference type="KEGG" id="grs:C7S20_07850"/>
<reference evidence="2" key="1">
    <citation type="submission" date="2018-03" db="EMBL/GenBank/DDBJ databases">
        <title>Gramella fulva sp. nov., isolated from a dry surface of tidal flat.</title>
        <authorList>
            <person name="Hwang S.H."/>
            <person name="Hwang W.M."/>
            <person name="Kang K."/>
            <person name="Ahn T.-Y."/>
        </authorList>
    </citation>
    <scope>NUCLEOTIDE SEQUENCE [LARGE SCALE GENOMIC DNA]</scope>
    <source>
        <strain evidence="2">SH35</strain>
    </source>
</reference>
<dbReference type="RefSeq" id="WP_107011968.1">
    <property type="nucleotide sequence ID" value="NZ_CP028136.1"/>
</dbReference>
<organism evidence="1 2">
    <name type="scientific">Christiangramia fulva</name>
    <dbReference type="NCBI Taxonomy" id="2126553"/>
    <lineage>
        <taxon>Bacteria</taxon>
        <taxon>Pseudomonadati</taxon>
        <taxon>Bacteroidota</taxon>
        <taxon>Flavobacteriia</taxon>
        <taxon>Flavobacteriales</taxon>
        <taxon>Flavobacteriaceae</taxon>
        <taxon>Christiangramia</taxon>
    </lineage>
</organism>
<dbReference type="Gene3D" id="1.10.720.30">
    <property type="entry name" value="SAP domain"/>
    <property type="match status" value="1"/>
</dbReference>
<name>A0A2R3Z4I7_9FLAO</name>